<dbReference type="CDD" id="cd01007">
    <property type="entry name" value="PBP2_BvgS_HisK_like"/>
    <property type="match status" value="1"/>
</dbReference>
<dbReference type="InterPro" id="IPR000700">
    <property type="entry name" value="PAS-assoc_C"/>
</dbReference>
<dbReference type="SUPFAM" id="SSF55073">
    <property type="entry name" value="Nucleotide cyclase"/>
    <property type="match status" value="1"/>
</dbReference>
<feature type="transmembrane region" description="Helical" evidence="1">
    <location>
        <begin position="14"/>
        <end position="36"/>
    </location>
</feature>
<dbReference type="PROSITE" id="PS50112">
    <property type="entry name" value="PAS"/>
    <property type="match status" value="3"/>
</dbReference>
<evidence type="ECO:0000256" key="1">
    <source>
        <dbReference type="SAM" id="Phobius"/>
    </source>
</evidence>
<dbReference type="Gene3D" id="3.40.190.10">
    <property type="entry name" value="Periplasmic binding protein-like II"/>
    <property type="match status" value="2"/>
</dbReference>
<dbReference type="Pfam" id="PF00990">
    <property type="entry name" value="GGDEF"/>
    <property type="match status" value="1"/>
</dbReference>
<dbReference type="SMART" id="SM00052">
    <property type="entry name" value="EAL"/>
    <property type="match status" value="1"/>
</dbReference>
<dbReference type="InterPro" id="IPR013656">
    <property type="entry name" value="PAS_4"/>
</dbReference>
<dbReference type="InterPro" id="IPR035965">
    <property type="entry name" value="PAS-like_dom_sf"/>
</dbReference>
<dbReference type="FunFam" id="3.20.20.450:FF:000001">
    <property type="entry name" value="Cyclic di-GMP phosphodiesterase yahA"/>
    <property type="match status" value="1"/>
</dbReference>
<dbReference type="InterPro" id="IPR035919">
    <property type="entry name" value="EAL_sf"/>
</dbReference>
<feature type="domain" description="PAC" evidence="3">
    <location>
        <begin position="645"/>
        <end position="698"/>
    </location>
</feature>
<dbReference type="SMART" id="SM00091">
    <property type="entry name" value="PAS"/>
    <property type="match status" value="4"/>
</dbReference>
<feature type="domain" description="PAS" evidence="2">
    <location>
        <begin position="699"/>
        <end position="769"/>
    </location>
</feature>
<evidence type="ECO:0000259" key="3">
    <source>
        <dbReference type="PROSITE" id="PS50113"/>
    </source>
</evidence>
<keyword evidence="1" id="KW-0472">Membrane</keyword>
<keyword evidence="7" id="KW-1185">Reference proteome</keyword>
<dbReference type="SUPFAM" id="SSF53850">
    <property type="entry name" value="Periplasmic binding protein-like II"/>
    <property type="match status" value="1"/>
</dbReference>
<dbReference type="RefSeq" id="WP_126375583.1">
    <property type="nucleotide sequence ID" value="NZ_AP017378.1"/>
</dbReference>
<dbReference type="EMBL" id="AP017378">
    <property type="protein sequence ID" value="BBD06770.1"/>
    <property type="molecule type" value="Genomic_DNA"/>
</dbReference>
<feature type="domain" description="GGDEF" evidence="5">
    <location>
        <begin position="855"/>
        <end position="988"/>
    </location>
</feature>
<dbReference type="Pfam" id="PF00497">
    <property type="entry name" value="SBP_bac_3"/>
    <property type="match status" value="1"/>
</dbReference>
<feature type="domain" description="EAL" evidence="4">
    <location>
        <begin position="997"/>
        <end position="1253"/>
    </location>
</feature>
<feature type="domain" description="PAS" evidence="2">
    <location>
        <begin position="574"/>
        <end position="644"/>
    </location>
</feature>
<dbReference type="SMART" id="SM00086">
    <property type="entry name" value="PAC"/>
    <property type="match status" value="4"/>
</dbReference>
<evidence type="ECO:0000259" key="4">
    <source>
        <dbReference type="PROSITE" id="PS50883"/>
    </source>
</evidence>
<dbReference type="InterPro" id="IPR000014">
    <property type="entry name" value="PAS"/>
</dbReference>
<dbReference type="Pfam" id="PF00989">
    <property type="entry name" value="PAS"/>
    <property type="match status" value="1"/>
</dbReference>
<protein>
    <submittedName>
        <fullName evidence="6">Diguanylate cyclase/phosphodiesterase with PAS/PAC sensor(S)</fullName>
    </submittedName>
</protein>
<name>A0A2Z6AU72_9BACT</name>
<dbReference type="Gene3D" id="3.30.450.20">
    <property type="entry name" value="PAS domain"/>
    <property type="match status" value="4"/>
</dbReference>
<dbReference type="PANTHER" id="PTHR44757:SF2">
    <property type="entry name" value="BIOFILM ARCHITECTURE MAINTENANCE PROTEIN MBAA"/>
    <property type="match status" value="1"/>
</dbReference>
<dbReference type="Pfam" id="PF13426">
    <property type="entry name" value="PAS_9"/>
    <property type="match status" value="1"/>
</dbReference>
<dbReference type="InterPro" id="IPR043128">
    <property type="entry name" value="Rev_trsase/Diguanyl_cyclase"/>
</dbReference>
<dbReference type="InterPro" id="IPR001633">
    <property type="entry name" value="EAL_dom"/>
</dbReference>
<dbReference type="InterPro" id="IPR001610">
    <property type="entry name" value="PAC"/>
</dbReference>
<proteinExistence type="predicted"/>
<evidence type="ECO:0000313" key="6">
    <source>
        <dbReference type="EMBL" id="BBD06770.1"/>
    </source>
</evidence>
<dbReference type="Gene3D" id="3.20.20.450">
    <property type="entry name" value="EAL domain"/>
    <property type="match status" value="1"/>
</dbReference>
<dbReference type="CDD" id="cd01949">
    <property type="entry name" value="GGDEF"/>
    <property type="match status" value="1"/>
</dbReference>
<keyword evidence="1" id="KW-0812">Transmembrane</keyword>
<dbReference type="PANTHER" id="PTHR44757">
    <property type="entry name" value="DIGUANYLATE CYCLASE DGCP"/>
    <property type="match status" value="1"/>
</dbReference>
<dbReference type="NCBIfam" id="TIGR00229">
    <property type="entry name" value="sensory_box"/>
    <property type="match status" value="4"/>
</dbReference>
<dbReference type="Pfam" id="PF08448">
    <property type="entry name" value="PAS_4"/>
    <property type="match status" value="2"/>
</dbReference>
<feature type="domain" description="PAS" evidence="2">
    <location>
        <begin position="449"/>
        <end position="507"/>
    </location>
</feature>
<feature type="domain" description="PAC" evidence="3">
    <location>
        <begin position="398"/>
        <end position="448"/>
    </location>
</feature>
<reference evidence="6 7" key="1">
    <citation type="journal article" date="2018" name="Sci. Adv.">
        <title>Multi-heme cytochromes provide a pathway for survival in energy-limited environments.</title>
        <authorList>
            <person name="Deng X."/>
            <person name="Dohmae N."/>
            <person name="Nealson K.H."/>
            <person name="Hashimoto K."/>
            <person name="Okamoto A."/>
        </authorList>
    </citation>
    <scope>NUCLEOTIDE SEQUENCE [LARGE SCALE GENOMIC DNA]</scope>
    <source>
        <strain evidence="6 7">IS5</strain>
    </source>
</reference>
<dbReference type="PROSITE" id="PS50887">
    <property type="entry name" value="GGDEF"/>
    <property type="match status" value="1"/>
</dbReference>
<dbReference type="InterPro" id="IPR013767">
    <property type="entry name" value="PAS_fold"/>
</dbReference>
<dbReference type="KEGG" id="dfl:DFE_0044"/>
<dbReference type="CDD" id="cd00130">
    <property type="entry name" value="PAS"/>
    <property type="match status" value="4"/>
</dbReference>
<evidence type="ECO:0000313" key="7">
    <source>
        <dbReference type="Proteomes" id="UP000269883"/>
    </source>
</evidence>
<dbReference type="InterPro" id="IPR000160">
    <property type="entry name" value="GGDEF_dom"/>
</dbReference>
<organism evidence="6 7">
    <name type="scientific">Desulfovibrio ferrophilus</name>
    <dbReference type="NCBI Taxonomy" id="241368"/>
    <lineage>
        <taxon>Bacteria</taxon>
        <taxon>Pseudomonadati</taxon>
        <taxon>Thermodesulfobacteriota</taxon>
        <taxon>Desulfovibrionia</taxon>
        <taxon>Desulfovibrionales</taxon>
        <taxon>Desulfovibrionaceae</taxon>
        <taxon>Desulfovibrio</taxon>
    </lineage>
</organism>
<evidence type="ECO:0000259" key="5">
    <source>
        <dbReference type="PROSITE" id="PS50887"/>
    </source>
</evidence>
<dbReference type="NCBIfam" id="TIGR00254">
    <property type="entry name" value="GGDEF"/>
    <property type="match status" value="1"/>
</dbReference>
<dbReference type="InterPro" id="IPR001638">
    <property type="entry name" value="Solute-binding_3/MltF_N"/>
</dbReference>
<dbReference type="GO" id="GO:0006355">
    <property type="term" value="P:regulation of DNA-templated transcription"/>
    <property type="evidence" value="ECO:0007669"/>
    <property type="project" value="InterPro"/>
</dbReference>
<dbReference type="SMART" id="SM00267">
    <property type="entry name" value="GGDEF"/>
    <property type="match status" value="1"/>
</dbReference>
<dbReference type="SUPFAM" id="SSF55785">
    <property type="entry name" value="PYP-like sensor domain (PAS domain)"/>
    <property type="match status" value="4"/>
</dbReference>
<accession>A0A2Z6AU72</accession>
<dbReference type="Gene3D" id="3.30.70.270">
    <property type="match status" value="1"/>
</dbReference>
<dbReference type="AlphaFoldDB" id="A0A2Z6AU72"/>
<dbReference type="Pfam" id="PF00563">
    <property type="entry name" value="EAL"/>
    <property type="match status" value="1"/>
</dbReference>
<sequence length="1262" mass="142277">MTNALSDHRFFKRLLNILLVALLCFAATFGLMEFILSPRTLHLNAAEKNFIAHKKHLRVGIDNDFQPLQFVDTDNRVMGMTVDYLRLLALHTGLELTFVPAAWVDIVEMLKRGEVDMIPDATPTPSRMKHFLFTQAVNNHSTSLYVLSHIQGVHSPADLAGRRVAVVQGTSIIDEILKYPEVIVVPYRGTIDQLRALKNKEVDAAVSYDMLSRFWLSKENITNIKAVGTIKSEPGCLAVRKDDALLHSILSKAVESMPRDEVLRIEQKWVGTPTMERNFPSQIRHYQKWISAIVAIVFSIFLWNILLQRRVKNQVQILDASHKRYQALFDTAQDMILILKDRIIVDVNQKAIDRLGYSRDEIIGMTPKLLGPPRQPSGISSEQLALDSLKRAQAGESFTIEWQAVSASGALLDTEVSLSTFESPEGRYVLGIARDITQWKQNQQETQRQAAYFQQLFENSPQGVVMTDDEALIVGVNRAFEKLFGWSEEEARGHYVHELLLPPEDHEQNIRNAYRIRAGEWLQTEGSRLHKDGHAIQTAALGYPIFVDDKFHGAYVIYTDITQRKQAEQEILQQKAFFEQLFENSPQAIVMLNLDAEITKINAAFTAIFGFTEDETIGMTTDQILVPEREMTVHKQRAAALRQGKTVQYEIARRRKDGQLIQVNIIAYPILIEEEIKGAYVVYNDISDRRRAEQESQRQTAYFQQLYENSPQGIAIVDNDERIQSTNKGFETIFGYNSDQTTGVALNEIIAPPDATDAMEISTRLARGEFIITETVRQHKDGSSVDVALIAYPILIDGQRQGSYAIYTDITERKKAERQLIHQAYHDKLTGLPNRSMLQERIGHAMERAKRDKSYNFQLLYMGLDRFKVVNDSLGHVVGDQLIMATAHRLVDTMRGVDTICRVGGDEFAILLEEDVSADSALTATQRLQASIRRPINTGEQEIHITASIGVIMGPPGHERPDFMLRDAEIALHQAKQKGADHVEVFQASMHDRAVQLQQLETDLRQAVEKQEFYLHYQPIADLRTGILTGVEALARWKHPERGKIYPGEFIPVAEDTGLIIPLGEFALREACRQFKDWQQAYPGCPLGFVSVNLSARQFTQPDLANKIQDILEETALAPAHLHLEITETVVMENAHIANSTLAALKTIGCRLSVDDFGTGYSSLAYLHGFPLDTLKVDRSFVNRISQGKEHVEIIKTIIKLAHNLGLDVIAEGVEDQDQADQLRRLRCDFVQGYLYSRPVSAKSIEVLLAVSGASLLDSSSS</sequence>
<gene>
    <name evidence="6" type="ORF">DFE_0044</name>
</gene>
<dbReference type="CDD" id="cd01948">
    <property type="entry name" value="EAL"/>
    <property type="match status" value="1"/>
</dbReference>
<dbReference type="OrthoDB" id="7673416at2"/>
<dbReference type="Proteomes" id="UP000269883">
    <property type="component" value="Chromosome"/>
</dbReference>
<dbReference type="PROSITE" id="PS50883">
    <property type="entry name" value="EAL"/>
    <property type="match status" value="1"/>
</dbReference>
<dbReference type="InterPro" id="IPR029787">
    <property type="entry name" value="Nucleotide_cyclase"/>
</dbReference>
<dbReference type="SUPFAM" id="SSF141868">
    <property type="entry name" value="EAL domain-like"/>
    <property type="match status" value="1"/>
</dbReference>
<feature type="domain" description="PAC" evidence="3">
    <location>
        <begin position="766"/>
        <end position="822"/>
    </location>
</feature>
<keyword evidence="1" id="KW-1133">Transmembrane helix</keyword>
<dbReference type="PROSITE" id="PS50113">
    <property type="entry name" value="PAC"/>
    <property type="match status" value="3"/>
</dbReference>
<dbReference type="InterPro" id="IPR052155">
    <property type="entry name" value="Biofilm_reg_signaling"/>
</dbReference>
<dbReference type="SMART" id="SM00062">
    <property type="entry name" value="PBPb"/>
    <property type="match status" value="1"/>
</dbReference>
<evidence type="ECO:0000259" key="2">
    <source>
        <dbReference type="PROSITE" id="PS50112"/>
    </source>
</evidence>